<gene>
    <name evidence="10" type="ORF">SAMN02745163_04394</name>
</gene>
<dbReference type="InterPro" id="IPR041902">
    <property type="entry name" value="CtsR_N_sf"/>
</dbReference>
<dbReference type="GO" id="GO:0006355">
    <property type="term" value="P:regulation of DNA-templated transcription"/>
    <property type="evidence" value="ECO:0007669"/>
    <property type="project" value="UniProtKB-UniRule"/>
</dbReference>
<keyword evidence="4 7" id="KW-0805">Transcription regulation</keyword>
<dbReference type="RefSeq" id="WP_072993524.1">
    <property type="nucleotide sequence ID" value="NZ_FQZB01000026.1"/>
</dbReference>
<dbReference type="Gene3D" id="3.30.56.130">
    <property type="entry name" value="Transcriptional regulator CtsR, winged HTH domain"/>
    <property type="match status" value="1"/>
</dbReference>
<dbReference type="InterPro" id="IPR008463">
    <property type="entry name" value="CtsR"/>
</dbReference>
<evidence type="ECO:0000256" key="1">
    <source>
        <dbReference type="ARBA" id="ARBA00010189"/>
    </source>
</evidence>
<dbReference type="Proteomes" id="UP000184310">
    <property type="component" value="Unassembled WGS sequence"/>
</dbReference>
<evidence type="ECO:0000256" key="4">
    <source>
        <dbReference type="ARBA" id="ARBA00023015"/>
    </source>
</evidence>
<dbReference type="OrthoDB" id="1680813at2"/>
<dbReference type="Pfam" id="PF05848">
    <property type="entry name" value="CtsR"/>
    <property type="match status" value="1"/>
</dbReference>
<dbReference type="PIRSF" id="PIRSF010607">
    <property type="entry name" value="Txn_repr_CtsR"/>
    <property type="match status" value="1"/>
</dbReference>
<dbReference type="AlphaFoldDB" id="A0A1M6V0X1"/>
<proteinExistence type="inferred from homology"/>
<dbReference type="InterPro" id="IPR040465">
    <property type="entry name" value="CtsR_N"/>
</dbReference>
<dbReference type="Pfam" id="PF17727">
    <property type="entry name" value="CtsR_C"/>
    <property type="match status" value="1"/>
</dbReference>
<evidence type="ECO:0000256" key="3">
    <source>
        <dbReference type="ARBA" id="ARBA00022491"/>
    </source>
</evidence>
<feature type="domain" description="CtsR N-terminal HTH" evidence="8">
    <location>
        <begin position="3"/>
        <end position="74"/>
    </location>
</feature>
<evidence type="ECO:0000313" key="11">
    <source>
        <dbReference type="Proteomes" id="UP000184310"/>
    </source>
</evidence>
<keyword evidence="6 7" id="KW-0804">Transcription</keyword>
<reference evidence="10 11" key="1">
    <citation type="submission" date="2016-11" db="EMBL/GenBank/DDBJ databases">
        <authorList>
            <person name="Jaros S."/>
            <person name="Januszkiewicz K."/>
            <person name="Wedrychowicz H."/>
        </authorList>
    </citation>
    <scope>NUCLEOTIDE SEQUENCE [LARGE SCALE GENOMIC DNA]</scope>
    <source>
        <strain evidence="10 11">DSM 21758</strain>
    </source>
</reference>
<dbReference type="GO" id="GO:0003677">
    <property type="term" value="F:DNA binding"/>
    <property type="evidence" value="ECO:0007669"/>
    <property type="project" value="UniProtKB-UniRule"/>
</dbReference>
<dbReference type="InterPro" id="IPR041473">
    <property type="entry name" value="CtsR_C"/>
</dbReference>
<dbReference type="STRING" id="1121302.SAMN02745163_04394"/>
<name>A0A1M6V0X1_9CLOT</name>
<feature type="domain" description="CtsR C-terminal dimerization" evidence="9">
    <location>
        <begin position="77"/>
        <end position="147"/>
    </location>
</feature>
<keyword evidence="5 7" id="KW-0238">DNA-binding</keyword>
<sequence>MARLSDIIEQFIKSLIEESNSQELQIQRNELADKFSCAPSQINYVLTTRFTYDKGYLIESKRGGGGHIVIRRVNYDNKQLRNKIINQTIGESITYNGASVLLEGMFANELIDRNTFEIMKITLNDRTLQNVPDKNKVRADILSAIIMVLLA</sequence>
<protein>
    <recommendedName>
        <fullName evidence="2 7">Transcriptional regulator CtsR</fullName>
    </recommendedName>
</protein>
<evidence type="ECO:0000256" key="2">
    <source>
        <dbReference type="ARBA" id="ARBA00014129"/>
    </source>
</evidence>
<comment type="similarity">
    <text evidence="1 7">Belongs to the CtsR family.</text>
</comment>
<organism evidence="10 11">
    <name type="scientific">Clostridium cavendishii DSM 21758</name>
    <dbReference type="NCBI Taxonomy" id="1121302"/>
    <lineage>
        <taxon>Bacteria</taxon>
        <taxon>Bacillati</taxon>
        <taxon>Bacillota</taxon>
        <taxon>Clostridia</taxon>
        <taxon>Eubacteriales</taxon>
        <taxon>Clostridiaceae</taxon>
        <taxon>Clostridium</taxon>
    </lineage>
</organism>
<evidence type="ECO:0000259" key="9">
    <source>
        <dbReference type="Pfam" id="PF17727"/>
    </source>
</evidence>
<accession>A0A1M6V0X1</accession>
<keyword evidence="3 7" id="KW-0678">Repressor</keyword>
<evidence type="ECO:0000256" key="6">
    <source>
        <dbReference type="ARBA" id="ARBA00023163"/>
    </source>
</evidence>
<evidence type="ECO:0000256" key="5">
    <source>
        <dbReference type="ARBA" id="ARBA00023125"/>
    </source>
</evidence>
<dbReference type="InterPro" id="IPR041908">
    <property type="entry name" value="CtsR_C_sf"/>
</dbReference>
<dbReference type="Gene3D" id="1.10.1200.150">
    <property type="entry name" value="Transcriptional regulator CtsR, C-terminal domain"/>
    <property type="match status" value="1"/>
</dbReference>
<keyword evidence="11" id="KW-1185">Reference proteome</keyword>
<dbReference type="EMBL" id="FQZB01000026">
    <property type="protein sequence ID" value="SHK75103.1"/>
    <property type="molecule type" value="Genomic_DNA"/>
</dbReference>
<evidence type="ECO:0000256" key="7">
    <source>
        <dbReference type="PIRNR" id="PIRNR010607"/>
    </source>
</evidence>
<evidence type="ECO:0000259" key="8">
    <source>
        <dbReference type="Pfam" id="PF05848"/>
    </source>
</evidence>
<evidence type="ECO:0000313" key="10">
    <source>
        <dbReference type="EMBL" id="SHK75103.1"/>
    </source>
</evidence>